<feature type="transmembrane region" description="Helical" evidence="1">
    <location>
        <begin position="32"/>
        <end position="54"/>
    </location>
</feature>
<name>A0ABN4PNR6_YERET</name>
<reference evidence="3" key="1">
    <citation type="journal article" date="2016" name="Toxins">
        <title>The Draft Genome Sequence of the Yersinia entomophaga Entomopathogenic Type Strain MH96T.</title>
        <authorList>
            <person name="Hurst M.R."/>
            <person name="Beattie A."/>
            <person name="Altermann E."/>
            <person name="Moraga R.M."/>
            <person name="Harper L.A."/>
            <person name="Calder J."/>
            <person name="Laugraud A."/>
        </authorList>
    </citation>
    <scope>NUCLEOTIDE SEQUENCE [LARGE SCALE GENOMIC DNA]</scope>
    <source>
        <strain evidence="3">MH96</strain>
    </source>
</reference>
<evidence type="ECO:0000256" key="1">
    <source>
        <dbReference type="SAM" id="Phobius"/>
    </source>
</evidence>
<dbReference type="EMBL" id="CP010029">
    <property type="protein sequence ID" value="ANI28930.1"/>
    <property type="molecule type" value="Genomic_DNA"/>
</dbReference>
<organism evidence="2 3">
    <name type="scientific">Yersinia entomophaga</name>
    <dbReference type="NCBI Taxonomy" id="935293"/>
    <lineage>
        <taxon>Bacteria</taxon>
        <taxon>Pseudomonadati</taxon>
        <taxon>Pseudomonadota</taxon>
        <taxon>Gammaproteobacteria</taxon>
        <taxon>Enterobacterales</taxon>
        <taxon>Yersiniaceae</taxon>
        <taxon>Yersinia</taxon>
    </lineage>
</organism>
<keyword evidence="3" id="KW-1185">Reference proteome</keyword>
<sequence>MAMSNVNFLLRDTDRGGENSIMQNNLKEIHELIANTGYFIIGLHAAAAIFYHSINAE</sequence>
<evidence type="ECO:0000313" key="3">
    <source>
        <dbReference type="Proteomes" id="UP000266744"/>
    </source>
</evidence>
<protein>
    <submittedName>
        <fullName evidence="2">Hydrogenase</fullName>
    </submittedName>
</protein>
<keyword evidence="1" id="KW-0472">Membrane</keyword>
<accession>A0ABN4PNR6</accession>
<keyword evidence="1" id="KW-0812">Transmembrane</keyword>
<keyword evidence="1" id="KW-1133">Transmembrane helix</keyword>
<gene>
    <name evidence="2" type="ORF">PL78_03625</name>
</gene>
<proteinExistence type="predicted"/>
<dbReference type="Proteomes" id="UP000266744">
    <property type="component" value="Chromosome"/>
</dbReference>
<evidence type="ECO:0000313" key="2">
    <source>
        <dbReference type="EMBL" id="ANI28930.1"/>
    </source>
</evidence>